<sequence>MLSLTGFIEMPTSMMWPTILYDSGLSTVDRLHRMGCLNDQAKIWSLIVQSFGRTQRLQDLCRIIKGCTTIRVLDYITHCRELFLFLSRYIYYSRSCSTANNSVGRELQMELFRPVAQEGCTIVPIFSSLC</sequence>
<name>A0A0H5R9H1_9EUKA</name>
<accession>A0A0H5R9H1</accession>
<dbReference type="EMBL" id="HACM01010333">
    <property type="protein sequence ID" value="CRZ10775.1"/>
    <property type="molecule type" value="Transcribed_RNA"/>
</dbReference>
<protein>
    <submittedName>
        <fullName evidence="1">Uncharacterized protein</fullName>
    </submittedName>
</protein>
<organism evidence="1">
    <name type="scientific">Spongospora subterranea</name>
    <dbReference type="NCBI Taxonomy" id="70186"/>
    <lineage>
        <taxon>Eukaryota</taxon>
        <taxon>Sar</taxon>
        <taxon>Rhizaria</taxon>
        <taxon>Endomyxa</taxon>
        <taxon>Phytomyxea</taxon>
        <taxon>Plasmodiophorida</taxon>
        <taxon>Plasmodiophoridae</taxon>
        <taxon>Spongospora</taxon>
    </lineage>
</organism>
<reference evidence="1" key="1">
    <citation type="submission" date="2015-04" db="EMBL/GenBank/DDBJ databases">
        <title>The genome sequence of the plant pathogenic Rhizarian Plasmodiophora brassicae reveals insights in its biotrophic life cycle and the origin of chitin synthesis.</title>
        <authorList>
            <person name="Schwelm A."/>
            <person name="Fogelqvist J."/>
            <person name="Knaust A."/>
            <person name="Julke S."/>
            <person name="Lilja T."/>
            <person name="Dhandapani V."/>
            <person name="Bonilla-Rosso G."/>
            <person name="Karlsson M."/>
            <person name="Shevchenko A."/>
            <person name="Choi S.R."/>
            <person name="Kim H.G."/>
            <person name="Park J.Y."/>
            <person name="Lim Y.P."/>
            <person name="Ludwig-Muller J."/>
            <person name="Dixelius C."/>
        </authorList>
    </citation>
    <scope>NUCLEOTIDE SEQUENCE</scope>
    <source>
        <tissue evidence="1">Potato root galls</tissue>
    </source>
</reference>
<evidence type="ECO:0000313" key="1">
    <source>
        <dbReference type="EMBL" id="CRZ10775.1"/>
    </source>
</evidence>
<dbReference type="AlphaFoldDB" id="A0A0H5R9H1"/>
<proteinExistence type="predicted"/>